<dbReference type="PANTHER" id="PTHR47966:SF75">
    <property type="entry name" value="ENDOPEPTIDASE (CTSD), PUTATIVE (AFU_ORTHOLOGUE AFUA_4G07040)-RELATED"/>
    <property type="match status" value="1"/>
</dbReference>
<feature type="region of interest" description="Disordered" evidence="12">
    <location>
        <begin position="432"/>
        <end position="505"/>
    </location>
</feature>
<dbReference type="PRINTS" id="PR00792">
    <property type="entry name" value="PEPSIN"/>
</dbReference>
<evidence type="ECO:0000256" key="11">
    <source>
        <dbReference type="PIRSR" id="PIRSR601461-2"/>
    </source>
</evidence>
<keyword evidence="9" id="KW-0449">Lipoprotein</keyword>
<evidence type="ECO:0000256" key="9">
    <source>
        <dbReference type="ARBA" id="ARBA00023288"/>
    </source>
</evidence>
<feature type="domain" description="Peptidase A1" evidence="14">
    <location>
        <begin position="127"/>
        <end position="430"/>
    </location>
</feature>
<keyword evidence="7" id="KW-0472">Membrane</keyword>
<organism evidence="15 16">
    <name type="scientific">Metarhizium rileyi (strain RCEF 4871)</name>
    <name type="common">Nomuraea rileyi</name>
    <dbReference type="NCBI Taxonomy" id="1649241"/>
    <lineage>
        <taxon>Eukaryota</taxon>
        <taxon>Fungi</taxon>
        <taxon>Dikarya</taxon>
        <taxon>Ascomycota</taxon>
        <taxon>Pezizomycotina</taxon>
        <taxon>Sordariomycetes</taxon>
        <taxon>Hypocreomycetidae</taxon>
        <taxon>Hypocreales</taxon>
        <taxon>Clavicipitaceae</taxon>
        <taxon>Metarhizium</taxon>
    </lineage>
</organism>
<dbReference type="EMBL" id="AZHC01000010">
    <property type="protein sequence ID" value="OAA44268.1"/>
    <property type="molecule type" value="Genomic_DNA"/>
</dbReference>
<gene>
    <name evidence="15" type="ORF">NOR_03996</name>
</gene>
<evidence type="ECO:0000256" key="5">
    <source>
        <dbReference type="ARBA" id="ARBA00022750"/>
    </source>
</evidence>
<dbReference type="CDD" id="cd05471">
    <property type="entry name" value="pepsin_like"/>
    <property type="match status" value="1"/>
</dbReference>
<feature type="active site" evidence="10">
    <location>
        <position position="325"/>
    </location>
</feature>
<dbReference type="GO" id="GO:0006508">
    <property type="term" value="P:proteolysis"/>
    <property type="evidence" value="ECO:0007669"/>
    <property type="project" value="UniProtKB-KW"/>
</dbReference>
<evidence type="ECO:0000313" key="16">
    <source>
        <dbReference type="Proteomes" id="UP000243498"/>
    </source>
</evidence>
<keyword evidence="3" id="KW-1003">Cell membrane</keyword>
<feature type="active site" evidence="10">
    <location>
        <position position="145"/>
    </location>
</feature>
<keyword evidence="8" id="KW-0325">Glycoprotein</keyword>
<comment type="similarity">
    <text evidence="2">Belongs to the peptidase A1 family.</text>
</comment>
<dbReference type="PROSITE" id="PS51767">
    <property type="entry name" value="PEPTIDASE_A1"/>
    <property type="match status" value="1"/>
</dbReference>
<evidence type="ECO:0000256" key="6">
    <source>
        <dbReference type="ARBA" id="ARBA00022801"/>
    </source>
</evidence>
<comment type="subcellular location">
    <subcellularLocation>
        <location evidence="1">Cell membrane</location>
    </subcellularLocation>
</comment>
<sequence>MLLAVLLLQLVVWTLFASAFYPFKPLWLQEKEELTLLGEAKRNVAVENSEDGSIFRIEKKNAQGNDSPALLAAKQASWLKEKFRHTRSGVSIGAIEKRESSFKIMDATKPTQAMAAGISQDGTDYSYFVKAGLGSKSKQLNLLVDTGAGSSWVMGSGCADAPCSIHNTFGQDDSATFSDRGRSFSVSYGSGKVHGNLVTDTISLAGISLKYTFGQASNASAEFSHFAFDGILGLSMGQGASDNFLKTLKDAKKLDKSLFGIHLNRASDGSNHGEIKFGSTNPDRYTGDISYTSVDSTEGDWAIRMDDMAYDGKNTGAGGVLSYIDTGTSFIFGPPKLIKKIHDMIPGSSSSDGSTFTVPCDSDKSLTFKFSGVDYKVSSKDWVSPKDNSGHCTSNLYGYEVVEGALLLGDTFLKNVYAVFDPDQKRIGFAAAAGSQGGSSSGPNGGGGSSSSPTATGPTAATATTLITGATAQSDSSTQTQRPPPGLSGHETGIARSGGSPAKSTESTTAAASIVNSQQHAKLTVAILLAVLVAVIA</sequence>
<evidence type="ECO:0000256" key="2">
    <source>
        <dbReference type="ARBA" id="ARBA00007447"/>
    </source>
</evidence>
<dbReference type="GO" id="GO:0004190">
    <property type="term" value="F:aspartic-type endopeptidase activity"/>
    <property type="evidence" value="ECO:0007669"/>
    <property type="project" value="UniProtKB-KW"/>
</dbReference>
<dbReference type="OMA" id="AASNTWV"/>
<reference evidence="15 16" key="1">
    <citation type="journal article" date="2016" name="Genome Biol. Evol.">
        <title>Divergent and convergent evolution of fungal pathogenicity.</title>
        <authorList>
            <person name="Shang Y."/>
            <person name="Xiao G."/>
            <person name="Zheng P."/>
            <person name="Cen K."/>
            <person name="Zhan S."/>
            <person name="Wang C."/>
        </authorList>
    </citation>
    <scope>NUCLEOTIDE SEQUENCE [LARGE SCALE GENOMIC DNA]</scope>
    <source>
        <strain evidence="15 16">RCEF 4871</strain>
    </source>
</reference>
<feature type="compositionally biased region" description="Gly residues" evidence="12">
    <location>
        <begin position="435"/>
        <end position="449"/>
    </location>
</feature>
<feature type="chain" id="PRO_5007836166" evidence="13">
    <location>
        <begin position="20"/>
        <end position="537"/>
    </location>
</feature>
<dbReference type="AlphaFoldDB" id="A0A162JH64"/>
<dbReference type="InterPro" id="IPR001461">
    <property type="entry name" value="Aspartic_peptidase_A1"/>
</dbReference>
<dbReference type="SUPFAM" id="SSF50630">
    <property type="entry name" value="Acid proteases"/>
    <property type="match status" value="1"/>
</dbReference>
<keyword evidence="5" id="KW-0064">Aspartyl protease</keyword>
<evidence type="ECO:0000256" key="13">
    <source>
        <dbReference type="SAM" id="SignalP"/>
    </source>
</evidence>
<dbReference type="PANTHER" id="PTHR47966">
    <property type="entry name" value="BETA-SITE APP-CLEAVING ENZYME, ISOFORM A-RELATED"/>
    <property type="match status" value="1"/>
</dbReference>
<dbReference type="OrthoDB" id="660550at2759"/>
<dbReference type="GO" id="GO:0005886">
    <property type="term" value="C:plasma membrane"/>
    <property type="evidence" value="ECO:0007669"/>
    <property type="project" value="UniProtKB-SubCell"/>
</dbReference>
<dbReference type="STRING" id="1081105.A0A162JH64"/>
<evidence type="ECO:0000256" key="12">
    <source>
        <dbReference type="SAM" id="MobiDB-lite"/>
    </source>
</evidence>
<accession>A0A162JH64</accession>
<evidence type="ECO:0000256" key="4">
    <source>
        <dbReference type="ARBA" id="ARBA00022670"/>
    </source>
</evidence>
<evidence type="ECO:0000256" key="1">
    <source>
        <dbReference type="ARBA" id="ARBA00004236"/>
    </source>
</evidence>
<keyword evidence="6" id="KW-0378">Hydrolase</keyword>
<dbReference type="Proteomes" id="UP000243498">
    <property type="component" value="Unassembled WGS sequence"/>
</dbReference>
<evidence type="ECO:0000313" key="15">
    <source>
        <dbReference type="EMBL" id="OAA44268.1"/>
    </source>
</evidence>
<name>A0A162JH64_METRR</name>
<dbReference type="InterPro" id="IPR034164">
    <property type="entry name" value="Pepsin-like_dom"/>
</dbReference>
<evidence type="ECO:0000256" key="8">
    <source>
        <dbReference type="ARBA" id="ARBA00023180"/>
    </source>
</evidence>
<evidence type="ECO:0000256" key="3">
    <source>
        <dbReference type="ARBA" id="ARBA00022475"/>
    </source>
</evidence>
<proteinExistence type="inferred from homology"/>
<dbReference type="FunFam" id="2.40.70.10:FF:000060">
    <property type="entry name" value="Aspartic-type endopeptidase ctsD"/>
    <property type="match status" value="1"/>
</dbReference>
<protein>
    <submittedName>
        <fullName evidence="15">Peptidase A1</fullName>
    </submittedName>
</protein>
<evidence type="ECO:0000259" key="14">
    <source>
        <dbReference type="PROSITE" id="PS51767"/>
    </source>
</evidence>
<keyword evidence="4" id="KW-0645">Protease</keyword>
<feature type="disulfide bond" evidence="11">
    <location>
        <begin position="158"/>
        <end position="163"/>
    </location>
</feature>
<dbReference type="InterPro" id="IPR021109">
    <property type="entry name" value="Peptidase_aspartic_dom_sf"/>
</dbReference>
<keyword evidence="16" id="KW-1185">Reference proteome</keyword>
<dbReference type="Gene3D" id="2.40.70.10">
    <property type="entry name" value="Acid Proteases"/>
    <property type="match status" value="2"/>
</dbReference>
<evidence type="ECO:0000256" key="7">
    <source>
        <dbReference type="ARBA" id="ARBA00023136"/>
    </source>
</evidence>
<feature type="disulfide bond" evidence="11">
    <location>
        <begin position="360"/>
        <end position="392"/>
    </location>
</feature>
<feature type="compositionally biased region" description="Low complexity" evidence="12">
    <location>
        <begin position="450"/>
        <end position="472"/>
    </location>
</feature>
<comment type="caution">
    <text evidence="15">The sequence shown here is derived from an EMBL/GenBank/DDBJ whole genome shotgun (WGS) entry which is preliminary data.</text>
</comment>
<keyword evidence="13" id="KW-0732">Signal</keyword>
<keyword evidence="11" id="KW-1015">Disulfide bond</keyword>
<feature type="signal peptide" evidence="13">
    <location>
        <begin position="1"/>
        <end position="19"/>
    </location>
</feature>
<dbReference type="InterPro" id="IPR033121">
    <property type="entry name" value="PEPTIDASE_A1"/>
</dbReference>
<dbReference type="Pfam" id="PF00026">
    <property type="entry name" value="Asp"/>
    <property type="match status" value="1"/>
</dbReference>
<evidence type="ECO:0000256" key="10">
    <source>
        <dbReference type="PIRSR" id="PIRSR601461-1"/>
    </source>
</evidence>